<keyword evidence="1" id="KW-1133">Transmembrane helix</keyword>
<feature type="transmembrane region" description="Helical" evidence="1">
    <location>
        <begin position="335"/>
        <end position="356"/>
    </location>
</feature>
<feature type="transmembrane region" description="Helical" evidence="1">
    <location>
        <begin position="269"/>
        <end position="289"/>
    </location>
</feature>
<accession>A0ABU9H899</accession>
<feature type="transmembrane region" description="Helical" evidence="1">
    <location>
        <begin position="94"/>
        <end position="111"/>
    </location>
</feature>
<gene>
    <name evidence="2" type="ORF">V6255_02600</name>
</gene>
<evidence type="ECO:0000313" key="3">
    <source>
        <dbReference type="Proteomes" id="UP001366060"/>
    </source>
</evidence>
<feature type="transmembrane region" description="Helical" evidence="1">
    <location>
        <begin position="21"/>
        <end position="43"/>
    </location>
</feature>
<feature type="transmembrane region" description="Helical" evidence="1">
    <location>
        <begin position="213"/>
        <end position="234"/>
    </location>
</feature>
<name>A0ABU9H899_9GAMM</name>
<feature type="transmembrane region" description="Helical" evidence="1">
    <location>
        <begin position="147"/>
        <end position="171"/>
    </location>
</feature>
<dbReference type="Pfam" id="PF05940">
    <property type="entry name" value="NnrS"/>
    <property type="match status" value="1"/>
</dbReference>
<keyword evidence="1" id="KW-0812">Transmembrane</keyword>
<dbReference type="Proteomes" id="UP001366060">
    <property type="component" value="Unassembled WGS sequence"/>
</dbReference>
<keyword evidence="3" id="KW-1185">Reference proteome</keyword>
<feature type="transmembrane region" description="Helical" evidence="1">
    <location>
        <begin position="362"/>
        <end position="384"/>
    </location>
</feature>
<reference evidence="2 3" key="1">
    <citation type="submission" date="2024-02" db="EMBL/GenBank/DDBJ databases">
        <title>Bacteria isolated from the canopy kelp, Nereocystis luetkeana.</title>
        <authorList>
            <person name="Pfister C.A."/>
            <person name="Younker I.T."/>
            <person name="Light S.H."/>
        </authorList>
    </citation>
    <scope>NUCLEOTIDE SEQUENCE [LARGE SCALE GENOMIC DNA]</scope>
    <source>
        <strain evidence="2 3">TI.2.07</strain>
    </source>
</reference>
<feature type="transmembrane region" description="Helical" evidence="1">
    <location>
        <begin position="117"/>
        <end position="135"/>
    </location>
</feature>
<dbReference type="RefSeq" id="WP_341626740.1">
    <property type="nucleotide sequence ID" value="NZ_JBAKBA010000003.1"/>
</dbReference>
<comment type="caution">
    <text evidence="2">The sequence shown here is derived from an EMBL/GenBank/DDBJ whole genome shotgun (WGS) entry which is preliminary data.</text>
</comment>
<evidence type="ECO:0000313" key="2">
    <source>
        <dbReference type="EMBL" id="MEL0658018.1"/>
    </source>
</evidence>
<sequence length="397" mass="44018">MIQISDNAKEQQLIPVFRLGFRPFFLAGTIFSVISALLWVLLLTGKMALPSQISISFWHAHEMLFGFTGAIILGFLLTAVQNWTGSPGLKGKKLAILFTIWLLSRLALFFLPPSLFWITFILEVSWMPLATIALATSVISAKQWKNLFFVPLLIIMSILNAVSLLAVHSYQYITSQQAIWCMFFLVLFIIAVMGGRVIPFFTAKGTNTEKPVAILGLEYLCLAPLLLLAIIIWFPSLTAFSVPLALICGLAHLMRLLRWKPLTTLPVPLLWSLHLSYFLLAIGLIFYPLGILLPGLDSTSMIHLSAIGGIGGIILAMISRVSLGHTGRPLNPSKWMNIAFIATALSALARGFLPYFLPDLPLMAYAISALFWCSAFILFIIFYAKMLLSARLDKRPG</sequence>
<evidence type="ECO:0000256" key="1">
    <source>
        <dbReference type="SAM" id="Phobius"/>
    </source>
</evidence>
<dbReference type="EMBL" id="JBAKBA010000003">
    <property type="protein sequence ID" value="MEL0658018.1"/>
    <property type="molecule type" value="Genomic_DNA"/>
</dbReference>
<protein>
    <submittedName>
        <fullName evidence="2">NnrS family protein</fullName>
    </submittedName>
</protein>
<feature type="transmembrane region" description="Helical" evidence="1">
    <location>
        <begin position="301"/>
        <end position="323"/>
    </location>
</feature>
<feature type="transmembrane region" description="Helical" evidence="1">
    <location>
        <begin position="177"/>
        <end position="201"/>
    </location>
</feature>
<organism evidence="2 3">
    <name type="scientific">Psychromonas arctica</name>
    <dbReference type="NCBI Taxonomy" id="168275"/>
    <lineage>
        <taxon>Bacteria</taxon>
        <taxon>Pseudomonadati</taxon>
        <taxon>Pseudomonadota</taxon>
        <taxon>Gammaproteobacteria</taxon>
        <taxon>Alteromonadales</taxon>
        <taxon>Psychromonadaceae</taxon>
        <taxon>Psychromonas</taxon>
    </lineage>
</organism>
<feature type="transmembrane region" description="Helical" evidence="1">
    <location>
        <begin position="240"/>
        <end position="257"/>
    </location>
</feature>
<keyword evidence="1" id="KW-0472">Membrane</keyword>
<feature type="transmembrane region" description="Helical" evidence="1">
    <location>
        <begin position="63"/>
        <end position="82"/>
    </location>
</feature>
<dbReference type="InterPro" id="IPR010266">
    <property type="entry name" value="NnrS"/>
</dbReference>
<proteinExistence type="predicted"/>